<proteinExistence type="inferred from homology"/>
<dbReference type="PANTHER" id="PTHR30203:SF20">
    <property type="entry name" value="MULTIDRUG RESISTANCE OUTER MEMBRANE PROTEIN MDTP-RELATED"/>
    <property type="match status" value="1"/>
</dbReference>
<comment type="similarity">
    <text evidence="2 9">Belongs to the outer membrane factor (OMF) (TC 1.B.17) family.</text>
</comment>
<evidence type="ECO:0000256" key="5">
    <source>
        <dbReference type="ARBA" id="ARBA00022729"/>
    </source>
</evidence>
<evidence type="ECO:0000313" key="12">
    <source>
        <dbReference type="Proteomes" id="UP001139353"/>
    </source>
</evidence>
<keyword evidence="12" id="KW-1185">Reference proteome</keyword>
<evidence type="ECO:0000256" key="8">
    <source>
        <dbReference type="ARBA" id="ARBA00023288"/>
    </source>
</evidence>
<keyword evidence="5" id="KW-0732">Signal</keyword>
<comment type="subcellular location">
    <subcellularLocation>
        <location evidence="9">Cell membrane</location>
        <topology evidence="9">Lipid-anchor</topology>
    </subcellularLocation>
    <subcellularLocation>
        <location evidence="1">Membrane</location>
    </subcellularLocation>
</comment>
<feature type="compositionally biased region" description="Low complexity" evidence="10">
    <location>
        <begin position="519"/>
        <end position="530"/>
    </location>
</feature>
<dbReference type="Gene3D" id="2.20.200.10">
    <property type="entry name" value="Outer membrane efflux proteins (OEP)"/>
    <property type="match status" value="1"/>
</dbReference>
<dbReference type="Proteomes" id="UP001139353">
    <property type="component" value="Unassembled WGS sequence"/>
</dbReference>
<comment type="caution">
    <text evidence="11">The sequence shown here is derived from an EMBL/GenBank/DDBJ whole genome shotgun (WGS) entry which is preliminary data.</text>
</comment>
<dbReference type="Pfam" id="PF02321">
    <property type="entry name" value="OEP"/>
    <property type="match status" value="2"/>
</dbReference>
<dbReference type="InterPro" id="IPR010131">
    <property type="entry name" value="MdtP/NodT-like"/>
</dbReference>
<reference evidence="11" key="1">
    <citation type="submission" date="2021-11" db="EMBL/GenBank/DDBJ databases">
        <title>BS-T2-15 a new species belonging to the Comamonadaceae family isolated from the soil of a French oak forest.</title>
        <authorList>
            <person name="Mieszkin S."/>
            <person name="Alain K."/>
        </authorList>
    </citation>
    <scope>NUCLEOTIDE SEQUENCE</scope>
    <source>
        <strain evidence="11">BS-T2-15</strain>
    </source>
</reference>
<protein>
    <submittedName>
        <fullName evidence="11">Efflux transporter outer membrane subunit</fullName>
    </submittedName>
</protein>
<dbReference type="GO" id="GO:0015562">
    <property type="term" value="F:efflux transmembrane transporter activity"/>
    <property type="evidence" value="ECO:0007669"/>
    <property type="project" value="InterPro"/>
</dbReference>
<evidence type="ECO:0000256" key="2">
    <source>
        <dbReference type="ARBA" id="ARBA00007613"/>
    </source>
</evidence>
<dbReference type="SUPFAM" id="SSF56954">
    <property type="entry name" value="Outer membrane efflux proteins (OEP)"/>
    <property type="match status" value="1"/>
</dbReference>
<dbReference type="GO" id="GO:0005886">
    <property type="term" value="C:plasma membrane"/>
    <property type="evidence" value="ECO:0007669"/>
    <property type="project" value="UniProtKB-SubCell"/>
</dbReference>
<keyword evidence="3 9" id="KW-1134">Transmembrane beta strand</keyword>
<evidence type="ECO:0000256" key="10">
    <source>
        <dbReference type="SAM" id="MobiDB-lite"/>
    </source>
</evidence>
<dbReference type="PANTHER" id="PTHR30203">
    <property type="entry name" value="OUTER MEMBRANE CATION EFFLUX PROTEIN"/>
    <property type="match status" value="1"/>
</dbReference>
<keyword evidence="6 9" id="KW-0472">Membrane</keyword>
<evidence type="ECO:0000256" key="7">
    <source>
        <dbReference type="ARBA" id="ARBA00023139"/>
    </source>
</evidence>
<dbReference type="EMBL" id="JAJLJH010000009">
    <property type="protein sequence ID" value="MCK9688601.1"/>
    <property type="molecule type" value="Genomic_DNA"/>
</dbReference>
<keyword evidence="7 9" id="KW-0564">Palmitate</keyword>
<dbReference type="AlphaFoldDB" id="A0A9X1YMA0"/>
<dbReference type="Gene3D" id="1.20.1600.10">
    <property type="entry name" value="Outer membrane efflux proteins (OEP)"/>
    <property type="match status" value="1"/>
</dbReference>
<name>A0A9X1YMA0_9BURK</name>
<feature type="region of interest" description="Disordered" evidence="10">
    <location>
        <begin position="1"/>
        <end position="33"/>
    </location>
</feature>
<dbReference type="RefSeq" id="WP_275684647.1">
    <property type="nucleotide sequence ID" value="NZ_JAJLJH010000009.1"/>
</dbReference>
<evidence type="ECO:0000313" key="11">
    <source>
        <dbReference type="EMBL" id="MCK9688601.1"/>
    </source>
</evidence>
<evidence type="ECO:0000256" key="9">
    <source>
        <dbReference type="RuleBase" id="RU362097"/>
    </source>
</evidence>
<keyword evidence="4 9" id="KW-0812">Transmembrane</keyword>
<sequence>MPANQQQECPRRAGAAPQTGEPAQRDSRVAKQTQHRVLDLDMPRMLSAGTVALAVASAAVLMLAGCADFGHQSAPAVQRTAVSMGLPADQQTTAVDAQWWKQFGDAQLDALVAKALEGSPNLAAAQARVTRAQAVAEAVHGTELPQVQASGSVTRELLSRNGIFPPPYGGSVVNQSDLGLGLTWDADVFGRTRHELDAALGQARAARADANVAAQQLAAQVVRTYFSLARLESQRVVAQRTYDQRSQMLTLIKQRVGAGLDTVVEQKQGEGALPDTLAQIESLDEQIGLTRHMLAALTAQPMDATATLAPTLDQLHVSPQPPVLGADLVARRPDVAAALARVEAAGQEVASQRAQFYPDINFSAAIGLDAIHLDKLLQLPSKNWSFGPAIHLPIFEGGTLRAQLKGKNADRDAAIQAYNQQVIDAVREAADASTSAASIGRQLALQRQALEASTASYDFSQSRYGQGLGNALIVLNAETQMLSERRLEVDLEYRALDVQAQLMKALGGGWTAGTLATPPAAAASAPTTTAKNDNLTPA</sequence>
<evidence type="ECO:0000256" key="6">
    <source>
        <dbReference type="ARBA" id="ARBA00023136"/>
    </source>
</evidence>
<organism evidence="11 12">
    <name type="scientific">Scleromatobacter humisilvae</name>
    <dbReference type="NCBI Taxonomy" id="2897159"/>
    <lineage>
        <taxon>Bacteria</taxon>
        <taxon>Pseudomonadati</taxon>
        <taxon>Pseudomonadota</taxon>
        <taxon>Betaproteobacteria</taxon>
        <taxon>Burkholderiales</taxon>
        <taxon>Sphaerotilaceae</taxon>
        <taxon>Scleromatobacter</taxon>
    </lineage>
</organism>
<evidence type="ECO:0000256" key="1">
    <source>
        <dbReference type="ARBA" id="ARBA00004370"/>
    </source>
</evidence>
<gene>
    <name evidence="11" type="ORF">LPC04_23065</name>
</gene>
<dbReference type="NCBIfam" id="TIGR01845">
    <property type="entry name" value="outer_NodT"/>
    <property type="match status" value="1"/>
</dbReference>
<keyword evidence="8 9" id="KW-0449">Lipoprotein</keyword>
<dbReference type="InterPro" id="IPR003423">
    <property type="entry name" value="OMP_efflux"/>
</dbReference>
<evidence type="ECO:0000256" key="3">
    <source>
        <dbReference type="ARBA" id="ARBA00022452"/>
    </source>
</evidence>
<evidence type="ECO:0000256" key="4">
    <source>
        <dbReference type="ARBA" id="ARBA00022692"/>
    </source>
</evidence>
<feature type="region of interest" description="Disordered" evidence="10">
    <location>
        <begin position="519"/>
        <end position="538"/>
    </location>
</feature>
<accession>A0A9X1YMA0</accession>